<dbReference type="OrthoDB" id="9794403at2"/>
<dbReference type="AlphaFoldDB" id="A0A4R7PEV3"/>
<feature type="domain" description="Transposase IS200-like" evidence="1">
    <location>
        <begin position="9"/>
        <end position="133"/>
    </location>
</feature>
<name>A0A4R7PEV3_9GAMM</name>
<dbReference type="RefSeq" id="WP_133880840.1">
    <property type="nucleotide sequence ID" value="NZ_MWIN01000001.1"/>
</dbReference>
<protein>
    <submittedName>
        <fullName evidence="2">Putative transposase</fullName>
    </submittedName>
</protein>
<keyword evidence="3" id="KW-1185">Reference proteome</keyword>
<dbReference type="SUPFAM" id="SSF143422">
    <property type="entry name" value="Transposase IS200-like"/>
    <property type="match status" value="1"/>
</dbReference>
<proteinExistence type="predicted"/>
<dbReference type="GO" id="GO:0006313">
    <property type="term" value="P:DNA transposition"/>
    <property type="evidence" value="ECO:0007669"/>
    <property type="project" value="InterPro"/>
</dbReference>
<sequence>MRTYTRAQVAGGSYFFTVNLTQRGCNDLLVRHVAHLREAIRLTRRDRPFEIEAMVVLPDHLHSLWRLPEHDADFSTRWRLIKARFSRFIAPGEWTSASRQRRGERGIWQRRDWEHLIRDERDWRNHVDYIHINPVKHGLVARAIDWPHSSLHRFVRDGRCDPTWAAEPFILDMDRE</sequence>
<dbReference type="EMBL" id="SOBT01000008">
    <property type="protein sequence ID" value="TDU32332.1"/>
    <property type="molecule type" value="Genomic_DNA"/>
</dbReference>
<evidence type="ECO:0000313" key="2">
    <source>
        <dbReference type="EMBL" id="TDU32332.1"/>
    </source>
</evidence>
<comment type="caution">
    <text evidence="2">The sequence shown here is derived from an EMBL/GenBank/DDBJ whole genome shotgun (WGS) entry which is preliminary data.</text>
</comment>
<dbReference type="PANTHER" id="PTHR36966">
    <property type="entry name" value="REP-ASSOCIATED TYROSINE TRANSPOSASE"/>
    <property type="match status" value="1"/>
</dbReference>
<dbReference type="Proteomes" id="UP000295341">
    <property type="component" value="Unassembled WGS sequence"/>
</dbReference>
<evidence type="ECO:0000313" key="3">
    <source>
        <dbReference type="Proteomes" id="UP000295341"/>
    </source>
</evidence>
<gene>
    <name evidence="2" type="ORF">DFR24_1726</name>
</gene>
<dbReference type="GO" id="GO:0043565">
    <property type="term" value="F:sequence-specific DNA binding"/>
    <property type="evidence" value="ECO:0007669"/>
    <property type="project" value="TreeGrafter"/>
</dbReference>
<accession>A0A4R7PEV3</accession>
<dbReference type="InterPro" id="IPR052715">
    <property type="entry name" value="RAYT_transposase"/>
</dbReference>
<reference evidence="2 3" key="1">
    <citation type="submission" date="2019-03" db="EMBL/GenBank/DDBJ databases">
        <title>Genomic Encyclopedia of Type Strains, Phase IV (KMG-IV): sequencing the most valuable type-strain genomes for metagenomic binning, comparative biology and taxonomic classification.</title>
        <authorList>
            <person name="Goeker M."/>
        </authorList>
    </citation>
    <scope>NUCLEOTIDE SEQUENCE [LARGE SCALE GENOMIC DNA]</scope>
    <source>
        <strain evidence="2 3">DSM 26377</strain>
    </source>
</reference>
<organism evidence="2 3">
    <name type="scientific">Panacagrimonas perspica</name>
    <dbReference type="NCBI Taxonomy" id="381431"/>
    <lineage>
        <taxon>Bacteria</taxon>
        <taxon>Pseudomonadati</taxon>
        <taxon>Pseudomonadota</taxon>
        <taxon>Gammaproteobacteria</taxon>
        <taxon>Nevskiales</taxon>
        <taxon>Nevskiaceae</taxon>
        <taxon>Panacagrimonas</taxon>
    </lineage>
</organism>
<dbReference type="Gene3D" id="3.30.70.1290">
    <property type="entry name" value="Transposase IS200-like"/>
    <property type="match status" value="1"/>
</dbReference>
<dbReference type="NCBIfam" id="NF047646">
    <property type="entry name" value="REP_Tyr_transpos"/>
    <property type="match status" value="1"/>
</dbReference>
<dbReference type="InterPro" id="IPR002686">
    <property type="entry name" value="Transposase_17"/>
</dbReference>
<dbReference type="GO" id="GO:0004803">
    <property type="term" value="F:transposase activity"/>
    <property type="evidence" value="ECO:0007669"/>
    <property type="project" value="InterPro"/>
</dbReference>
<dbReference type="SMART" id="SM01321">
    <property type="entry name" value="Y1_Tnp"/>
    <property type="match status" value="1"/>
</dbReference>
<dbReference type="InterPro" id="IPR036515">
    <property type="entry name" value="Transposase_17_sf"/>
</dbReference>
<dbReference type="PANTHER" id="PTHR36966:SF1">
    <property type="entry name" value="REP-ASSOCIATED TYROSINE TRANSPOSASE"/>
    <property type="match status" value="1"/>
</dbReference>
<evidence type="ECO:0000259" key="1">
    <source>
        <dbReference type="SMART" id="SM01321"/>
    </source>
</evidence>